<organism evidence="8 9">
    <name type="scientific">Plasmodium falciparum Tanzania</name>
    <name type="common">2000708</name>
    <dbReference type="NCBI Taxonomy" id="1036725"/>
    <lineage>
        <taxon>Eukaryota</taxon>
        <taxon>Sar</taxon>
        <taxon>Alveolata</taxon>
        <taxon>Apicomplexa</taxon>
        <taxon>Aconoidasida</taxon>
        <taxon>Haemosporida</taxon>
        <taxon>Plasmodiidae</taxon>
        <taxon>Plasmodium</taxon>
        <taxon>Plasmodium (Laverania)</taxon>
    </lineage>
</organism>
<dbReference type="InterPro" id="IPR017907">
    <property type="entry name" value="Znf_RING_CS"/>
</dbReference>
<feature type="domain" description="RING-type" evidence="6">
    <location>
        <begin position="214"/>
        <end position="255"/>
    </location>
</feature>
<dbReference type="GO" id="GO:0006511">
    <property type="term" value="P:ubiquitin-dependent protein catabolic process"/>
    <property type="evidence" value="ECO:0007669"/>
    <property type="project" value="TreeGrafter"/>
</dbReference>
<keyword evidence="3" id="KW-0862">Zinc</keyword>
<dbReference type="PANTHER" id="PTHR16079">
    <property type="entry name" value="UBIQUITIN LIGASE PROTEIN CHFR"/>
    <property type="match status" value="1"/>
</dbReference>
<evidence type="ECO:0000256" key="4">
    <source>
        <dbReference type="PROSITE-ProRule" id="PRU00175"/>
    </source>
</evidence>
<reference evidence="8 9" key="2">
    <citation type="submission" date="2013-02" db="EMBL/GenBank/DDBJ databases">
        <title>The Genome Sequence of Plasmodium falciparum Tanzania (2000708).</title>
        <authorList>
            <consortium name="The Broad Institute Genome Sequencing Platform"/>
            <consortium name="The Broad Institute Genome Sequencing Center for Infectious Disease"/>
            <person name="Neafsey D."/>
            <person name="Cheeseman I."/>
            <person name="Volkman S."/>
            <person name="Adams J."/>
            <person name="Walker B."/>
            <person name="Young S.K."/>
            <person name="Zeng Q."/>
            <person name="Gargeya S."/>
            <person name="Fitzgerald M."/>
            <person name="Haas B."/>
            <person name="Abouelleil A."/>
            <person name="Alvarado L."/>
            <person name="Arachchi H.M."/>
            <person name="Berlin A.M."/>
            <person name="Chapman S.B."/>
            <person name="Dewar J."/>
            <person name="Goldberg J."/>
            <person name="Griggs A."/>
            <person name="Gujja S."/>
            <person name="Hansen M."/>
            <person name="Howarth C."/>
            <person name="Imamovic A."/>
            <person name="Larimer J."/>
            <person name="McCowan C."/>
            <person name="Murphy C."/>
            <person name="Neiman D."/>
            <person name="Pearson M."/>
            <person name="Priest M."/>
            <person name="Roberts A."/>
            <person name="Saif S."/>
            <person name="Shea T."/>
            <person name="Sisk P."/>
            <person name="Sykes S."/>
            <person name="Wortman J."/>
            <person name="Nusbaum C."/>
            <person name="Birren B."/>
        </authorList>
    </citation>
    <scope>NUCLEOTIDE SEQUENCE [LARGE SCALE GENOMIC DNA]</scope>
    <source>
        <strain evidence="9">Tanzania (2000708)</strain>
    </source>
</reference>
<dbReference type="OrthoDB" id="9970435at2759"/>
<evidence type="ECO:0000259" key="6">
    <source>
        <dbReference type="PROSITE" id="PS50089"/>
    </source>
</evidence>
<gene>
    <name evidence="8" type="ORF">PFTANZ_00271</name>
</gene>
<proteinExistence type="predicted"/>
<dbReference type="GO" id="GO:0008270">
    <property type="term" value="F:zinc ion binding"/>
    <property type="evidence" value="ECO:0007669"/>
    <property type="project" value="UniProtKB-KW"/>
</dbReference>
<keyword evidence="2 4" id="KW-0863">Zinc-finger</keyword>
<dbReference type="InterPro" id="IPR052256">
    <property type="entry name" value="E3_ubiquitin-ligase_CHFR"/>
</dbReference>
<evidence type="ECO:0000313" key="8">
    <source>
        <dbReference type="EMBL" id="ETW39027.1"/>
    </source>
</evidence>
<keyword evidence="1" id="KW-0479">Metal-binding</keyword>
<feature type="domain" description="SPX" evidence="7">
    <location>
        <begin position="1"/>
        <end position="170"/>
    </location>
</feature>
<dbReference type="InterPro" id="IPR004331">
    <property type="entry name" value="SPX_dom"/>
</dbReference>
<dbReference type="PROSITE" id="PS50089">
    <property type="entry name" value="ZF_RING_2"/>
    <property type="match status" value="1"/>
</dbReference>
<evidence type="ECO:0000259" key="7">
    <source>
        <dbReference type="PROSITE" id="PS51382"/>
    </source>
</evidence>
<dbReference type="Pfam" id="PF13923">
    <property type="entry name" value="zf-C3HC4_2"/>
    <property type="match status" value="1"/>
</dbReference>
<evidence type="ECO:0008006" key="10">
    <source>
        <dbReference type="Google" id="ProtNLM"/>
    </source>
</evidence>
<evidence type="ECO:0000256" key="2">
    <source>
        <dbReference type="ARBA" id="ARBA00022771"/>
    </source>
</evidence>
<dbReference type="InterPro" id="IPR013083">
    <property type="entry name" value="Znf_RING/FYVE/PHD"/>
</dbReference>
<dbReference type="Gene3D" id="3.30.40.10">
    <property type="entry name" value="Zinc/RING finger domain, C3HC4 (zinc finger)"/>
    <property type="match status" value="1"/>
</dbReference>
<evidence type="ECO:0000256" key="1">
    <source>
        <dbReference type="ARBA" id="ARBA00022723"/>
    </source>
</evidence>
<evidence type="ECO:0000256" key="3">
    <source>
        <dbReference type="ARBA" id="ARBA00022833"/>
    </source>
</evidence>
<dbReference type="PROSITE" id="PS00518">
    <property type="entry name" value="ZF_RING_1"/>
    <property type="match status" value="1"/>
</dbReference>
<keyword evidence="5" id="KW-0175">Coiled coil</keyword>
<dbReference type="EMBL" id="KI926276">
    <property type="protein sequence ID" value="ETW39027.1"/>
    <property type="molecule type" value="Genomic_DNA"/>
</dbReference>
<dbReference type="GO" id="GO:0004842">
    <property type="term" value="F:ubiquitin-protein transferase activity"/>
    <property type="evidence" value="ECO:0007669"/>
    <property type="project" value="TreeGrafter"/>
</dbReference>
<dbReference type="AlphaFoldDB" id="A0A024WE38"/>
<dbReference type="eggNOG" id="ENOG502SA6R">
    <property type="taxonomic scope" value="Eukaryota"/>
</dbReference>
<name>A0A024WE38_PLAFA</name>
<sequence length="548" mass="64426">MKFGKNIRREMHNHSGMHYINYKVLKKLIKYINNSITEKELENGIELNKRFEEVLLHDLNIIEETFVKLFKEIMNIKKEIEKNYSTVEIVDNNDSMKISKECISFDTLLNILKEENVSKEFFNFCVQLSILSNKCKIIRTYVIYNYIGLIKILKKKNKHCGNIFRNIQITDILSRYTWCLSDELPKLISSVNIISDEFMQKYTNTNVTIEKYICPICLSLIHEPVTLNSCFHSFCWKCLATAIQKYSIDNCPSCRTKIVYDKNSFKIDGILNQFLEKHFLSSHDKEKNRPFKGGHQKGENGMQTMDTEAFKRENIKRYNGGGENIDRYNGGGENIDRYNIEGENIDRYNVEGENIDRYNVEKNHLIKKTNKNINISNNNKISFNYSNNYVLSNQVFENNKNKCVMNHNIYNIKDEEKQKVRGSTYTGSILSSSDSSNSNQNNYINFMYNKKGKDIIVPMTKMSSRLREYEILDDEYVDNIECLNKYVSVLNTNDVNIMDDRERECSDYSDEFCNEVSKDKINNNENNKMRQENNYNNIINDVLSYTFN</sequence>
<reference evidence="8 9" key="1">
    <citation type="submission" date="2013-02" db="EMBL/GenBank/DDBJ databases">
        <title>The Genome Annotation of Plasmodium falciparum Tanzania (2000708).</title>
        <authorList>
            <consortium name="The Broad Institute Genome Sequencing Platform"/>
            <consortium name="The Broad Institute Genome Sequencing Center for Infectious Disease"/>
            <person name="Neafsey D."/>
            <person name="Hoffman S."/>
            <person name="Volkman S."/>
            <person name="Rosenthal P."/>
            <person name="Walker B."/>
            <person name="Young S.K."/>
            <person name="Zeng Q."/>
            <person name="Gargeya S."/>
            <person name="Fitzgerald M."/>
            <person name="Haas B."/>
            <person name="Abouelleil A."/>
            <person name="Allen A.W."/>
            <person name="Alvarado L."/>
            <person name="Arachchi H.M."/>
            <person name="Berlin A.M."/>
            <person name="Chapman S.B."/>
            <person name="Gainer-Dewar J."/>
            <person name="Goldberg J."/>
            <person name="Griggs A."/>
            <person name="Gujja S."/>
            <person name="Hansen M."/>
            <person name="Howarth C."/>
            <person name="Imamovic A."/>
            <person name="Ireland A."/>
            <person name="Larimer J."/>
            <person name="McCowan C."/>
            <person name="Murphy C."/>
            <person name="Pearson M."/>
            <person name="Poon T.W."/>
            <person name="Priest M."/>
            <person name="Roberts A."/>
            <person name="Saif S."/>
            <person name="Shea T."/>
            <person name="Sisk P."/>
            <person name="Sykes S."/>
            <person name="Wortman J."/>
            <person name="Nusbaum C."/>
            <person name="Birren B."/>
        </authorList>
    </citation>
    <scope>NUCLEOTIDE SEQUENCE [LARGE SCALE GENOMIC DNA]</scope>
    <source>
        <strain evidence="9">Tanzania (2000708)</strain>
    </source>
</reference>
<dbReference type="GO" id="GO:0005634">
    <property type="term" value="C:nucleus"/>
    <property type="evidence" value="ECO:0007669"/>
    <property type="project" value="TreeGrafter"/>
</dbReference>
<dbReference type="CDD" id="cd14447">
    <property type="entry name" value="SPX"/>
    <property type="match status" value="1"/>
</dbReference>
<feature type="coiled-coil region" evidence="5">
    <location>
        <begin position="514"/>
        <end position="541"/>
    </location>
</feature>
<dbReference type="GO" id="GO:0016567">
    <property type="term" value="P:protein ubiquitination"/>
    <property type="evidence" value="ECO:0007669"/>
    <property type="project" value="TreeGrafter"/>
</dbReference>
<dbReference type="SMART" id="SM00184">
    <property type="entry name" value="RING"/>
    <property type="match status" value="1"/>
</dbReference>
<dbReference type="PANTHER" id="PTHR16079:SF4">
    <property type="entry name" value="E3 UBIQUITIN-PROTEIN LIGASE CHFR"/>
    <property type="match status" value="1"/>
</dbReference>
<dbReference type="SUPFAM" id="SSF57850">
    <property type="entry name" value="RING/U-box"/>
    <property type="match status" value="1"/>
</dbReference>
<evidence type="ECO:0000256" key="5">
    <source>
        <dbReference type="SAM" id="Coils"/>
    </source>
</evidence>
<evidence type="ECO:0000313" key="9">
    <source>
        <dbReference type="Proteomes" id="UP000030708"/>
    </source>
</evidence>
<protein>
    <recommendedName>
        <fullName evidence="10">RING-type domain-containing protein</fullName>
    </recommendedName>
</protein>
<accession>A0A024WE38</accession>
<dbReference type="InterPro" id="IPR001841">
    <property type="entry name" value="Znf_RING"/>
</dbReference>
<dbReference type="Proteomes" id="UP000030708">
    <property type="component" value="Unassembled WGS sequence"/>
</dbReference>
<dbReference type="PROSITE" id="PS51382">
    <property type="entry name" value="SPX"/>
    <property type="match status" value="1"/>
</dbReference>